<dbReference type="InterPro" id="IPR011009">
    <property type="entry name" value="Kinase-like_dom_sf"/>
</dbReference>
<keyword evidence="6 15" id="KW-0812">Transmembrane</keyword>
<dbReference type="FunFam" id="3.30.40.10:FF:000187">
    <property type="entry name" value="E3 ubiquitin-protein ligase ATL6"/>
    <property type="match status" value="1"/>
</dbReference>
<dbReference type="InterPro" id="IPR044602">
    <property type="entry name" value="ATL10/ATL72-79-like"/>
</dbReference>
<keyword evidence="8 14" id="KW-0863">Zinc-finger</keyword>
<evidence type="ECO:0000256" key="11">
    <source>
        <dbReference type="ARBA" id="ARBA00022989"/>
    </source>
</evidence>
<reference evidence="18" key="2">
    <citation type="journal article" date="2022" name="Hortic Res">
        <title>The genome of Dioscorea zingiberensis sheds light on the biosynthesis, origin and evolution of the medicinally important diosgenin saponins.</title>
        <authorList>
            <person name="Li Y."/>
            <person name="Tan C."/>
            <person name="Li Z."/>
            <person name="Guo J."/>
            <person name="Li S."/>
            <person name="Chen X."/>
            <person name="Wang C."/>
            <person name="Dai X."/>
            <person name="Yang H."/>
            <person name="Song W."/>
            <person name="Hou L."/>
            <person name="Xu J."/>
            <person name="Tong Z."/>
            <person name="Xu A."/>
            <person name="Yuan X."/>
            <person name="Wang W."/>
            <person name="Yang Q."/>
            <person name="Chen L."/>
            <person name="Sun Z."/>
            <person name="Wang K."/>
            <person name="Pan B."/>
            <person name="Chen J."/>
            <person name="Bao Y."/>
            <person name="Liu F."/>
            <person name="Qi X."/>
            <person name="Gang D.R."/>
            <person name="Wen J."/>
            <person name="Li J."/>
        </authorList>
    </citation>
    <scope>NUCLEOTIDE SEQUENCE</scope>
    <source>
        <strain evidence="18">Dzin_1.0</strain>
    </source>
</reference>
<name>A0A9D5D2I5_9LILI</name>
<comment type="subcellular location">
    <subcellularLocation>
        <location evidence="2">Membrane</location>
        <topology evidence="2">Single-pass membrane protein</topology>
    </subcellularLocation>
</comment>
<protein>
    <recommendedName>
        <fullName evidence="4">RING-type E3 ubiquitin transferase</fullName>
        <ecNumber evidence="4">2.3.2.27</ecNumber>
    </recommendedName>
</protein>
<comment type="similarity">
    <text evidence="13">Belongs to the RING-type zinc finger family. ATL subfamily.</text>
</comment>
<keyword evidence="9" id="KW-0833">Ubl conjugation pathway</keyword>
<evidence type="ECO:0000256" key="7">
    <source>
        <dbReference type="ARBA" id="ARBA00022723"/>
    </source>
</evidence>
<organism evidence="18 19">
    <name type="scientific">Dioscorea zingiberensis</name>
    <dbReference type="NCBI Taxonomy" id="325984"/>
    <lineage>
        <taxon>Eukaryota</taxon>
        <taxon>Viridiplantae</taxon>
        <taxon>Streptophyta</taxon>
        <taxon>Embryophyta</taxon>
        <taxon>Tracheophyta</taxon>
        <taxon>Spermatophyta</taxon>
        <taxon>Magnoliopsida</taxon>
        <taxon>Liliopsida</taxon>
        <taxon>Dioscoreales</taxon>
        <taxon>Dioscoreaceae</taxon>
        <taxon>Dioscorea</taxon>
    </lineage>
</organism>
<comment type="pathway">
    <text evidence="3">Protein modification; protein ubiquitination.</text>
</comment>
<evidence type="ECO:0000256" key="15">
    <source>
        <dbReference type="SAM" id="Phobius"/>
    </source>
</evidence>
<feature type="domain" description="RING-type" evidence="17">
    <location>
        <begin position="218"/>
        <end position="260"/>
    </location>
</feature>
<evidence type="ECO:0000313" key="19">
    <source>
        <dbReference type="Proteomes" id="UP001085076"/>
    </source>
</evidence>
<dbReference type="InterPro" id="IPR001841">
    <property type="entry name" value="Znf_RING"/>
</dbReference>
<dbReference type="Pfam" id="PF00069">
    <property type="entry name" value="Pkinase"/>
    <property type="match status" value="1"/>
</dbReference>
<dbReference type="SUPFAM" id="SSF57850">
    <property type="entry name" value="RING/U-box"/>
    <property type="match status" value="1"/>
</dbReference>
<keyword evidence="5" id="KW-0808">Transferase</keyword>
<dbReference type="AlphaFoldDB" id="A0A9D5D2I5"/>
<evidence type="ECO:0000256" key="3">
    <source>
        <dbReference type="ARBA" id="ARBA00004906"/>
    </source>
</evidence>
<dbReference type="Proteomes" id="UP001085076">
    <property type="component" value="Miscellaneous, Linkage group lg02"/>
</dbReference>
<dbReference type="Gene3D" id="3.30.40.10">
    <property type="entry name" value="Zinc/RING finger domain, C3HC4 (zinc finger)"/>
    <property type="match status" value="1"/>
</dbReference>
<comment type="catalytic activity">
    <reaction evidence="1">
        <text>S-ubiquitinyl-[E2 ubiquitin-conjugating enzyme]-L-cysteine + [acceptor protein]-L-lysine = [E2 ubiquitin-conjugating enzyme]-L-cysteine + N(6)-ubiquitinyl-[acceptor protein]-L-lysine.</text>
        <dbReference type="EC" id="2.3.2.27"/>
    </reaction>
</comment>
<evidence type="ECO:0000256" key="5">
    <source>
        <dbReference type="ARBA" id="ARBA00022679"/>
    </source>
</evidence>
<dbReference type="GO" id="GO:0016020">
    <property type="term" value="C:membrane"/>
    <property type="evidence" value="ECO:0007669"/>
    <property type="project" value="UniProtKB-SubCell"/>
</dbReference>
<dbReference type="EMBL" id="JAGGNH010000002">
    <property type="protein sequence ID" value="KAJ0982900.1"/>
    <property type="molecule type" value="Genomic_DNA"/>
</dbReference>
<evidence type="ECO:0000256" key="12">
    <source>
        <dbReference type="ARBA" id="ARBA00023136"/>
    </source>
</evidence>
<evidence type="ECO:0000313" key="18">
    <source>
        <dbReference type="EMBL" id="KAJ0982900.1"/>
    </source>
</evidence>
<gene>
    <name evidence="18" type="ORF">J5N97_011155</name>
</gene>
<evidence type="ECO:0000256" key="6">
    <source>
        <dbReference type="ARBA" id="ARBA00022692"/>
    </source>
</evidence>
<dbReference type="GO" id="GO:0008270">
    <property type="term" value="F:zinc ion binding"/>
    <property type="evidence" value="ECO:0007669"/>
    <property type="project" value="UniProtKB-KW"/>
</dbReference>
<evidence type="ECO:0000259" key="16">
    <source>
        <dbReference type="PROSITE" id="PS50011"/>
    </source>
</evidence>
<dbReference type="PANTHER" id="PTHR46905:SF22">
    <property type="entry name" value="RING-TYPE E3 UBIQUITIN TRANSFERASE"/>
    <property type="match status" value="1"/>
</dbReference>
<keyword evidence="12 15" id="KW-0472">Membrane</keyword>
<accession>A0A9D5D2I5</accession>
<evidence type="ECO:0000256" key="2">
    <source>
        <dbReference type="ARBA" id="ARBA00004167"/>
    </source>
</evidence>
<evidence type="ECO:0000256" key="14">
    <source>
        <dbReference type="PROSITE-ProRule" id="PRU00175"/>
    </source>
</evidence>
<dbReference type="GO" id="GO:0005524">
    <property type="term" value="F:ATP binding"/>
    <property type="evidence" value="ECO:0007669"/>
    <property type="project" value="InterPro"/>
</dbReference>
<evidence type="ECO:0000256" key="10">
    <source>
        <dbReference type="ARBA" id="ARBA00022833"/>
    </source>
</evidence>
<keyword evidence="10" id="KW-0862">Zinc</keyword>
<dbReference type="Gene3D" id="1.10.510.10">
    <property type="entry name" value="Transferase(Phosphotransferase) domain 1"/>
    <property type="match status" value="1"/>
</dbReference>
<dbReference type="GO" id="GO:0016567">
    <property type="term" value="P:protein ubiquitination"/>
    <property type="evidence" value="ECO:0007669"/>
    <property type="project" value="InterPro"/>
</dbReference>
<dbReference type="OrthoDB" id="8062037at2759"/>
<feature type="transmembrane region" description="Helical" evidence="15">
    <location>
        <begin position="142"/>
        <end position="163"/>
    </location>
</feature>
<dbReference type="GO" id="GO:0061630">
    <property type="term" value="F:ubiquitin protein ligase activity"/>
    <property type="evidence" value="ECO:0007669"/>
    <property type="project" value="UniProtKB-EC"/>
</dbReference>
<proteinExistence type="inferred from homology"/>
<dbReference type="PROSITE" id="PS50089">
    <property type="entry name" value="ZF_RING_2"/>
    <property type="match status" value="1"/>
</dbReference>
<dbReference type="SUPFAM" id="SSF56112">
    <property type="entry name" value="Protein kinase-like (PK-like)"/>
    <property type="match status" value="1"/>
</dbReference>
<dbReference type="PANTHER" id="PTHR46905">
    <property type="entry name" value="RING-H2 FINGER PROTEIN ATL78"/>
    <property type="match status" value="1"/>
</dbReference>
<evidence type="ECO:0000256" key="13">
    <source>
        <dbReference type="ARBA" id="ARBA00024209"/>
    </source>
</evidence>
<dbReference type="GO" id="GO:0004672">
    <property type="term" value="F:protein kinase activity"/>
    <property type="evidence" value="ECO:0007669"/>
    <property type="project" value="InterPro"/>
</dbReference>
<evidence type="ECO:0000256" key="8">
    <source>
        <dbReference type="ARBA" id="ARBA00022771"/>
    </source>
</evidence>
<dbReference type="Pfam" id="PF13639">
    <property type="entry name" value="zf-RING_2"/>
    <property type="match status" value="1"/>
</dbReference>
<evidence type="ECO:0000256" key="1">
    <source>
        <dbReference type="ARBA" id="ARBA00000900"/>
    </source>
</evidence>
<dbReference type="PROSITE" id="PS50011">
    <property type="entry name" value="PROTEIN_KINASE_DOM"/>
    <property type="match status" value="1"/>
</dbReference>
<keyword evidence="7" id="KW-0479">Metal-binding</keyword>
<comment type="caution">
    <text evidence="18">The sequence shown here is derived from an EMBL/GenBank/DDBJ whole genome shotgun (WGS) entry which is preliminary data.</text>
</comment>
<keyword evidence="19" id="KW-1185">Reference proteome</keyword>
<evidence type="ECO:0000259" key="17">
    <source>
        <dbReference type="PROSITE" id="PS50089"/>
    </source>
</evidence>
<evidence type="ECO:0000256" key="4">
    <source>
        <dbReference type="ARBA" id="ARBA00012483"/>
    </source>
</evidence>
<sequence>MHNAGTRGYMAPEYLSDNKYSAKSDVFSFGILVLEIVSGKRNNSYYFICEKNLPDLQSYAKKVGDEGTPLQLVDEDLNQEYNEQEALKCIKIGLLSTSQTWLMSLHSINHLQSFTPPSFSQSMEETSPASSPEKQRTLDYDVVVILAAMTCALVCALGLNSMLQCVVRCTRRALTEPAGWVAARRLNSGLKKEEVVALPVATYAAPASGSPASSTSRCAICLVDFSDGDTVRVLPSCSHRFHVACIDKWLLSHSSCPTCRHRLTSPAPVPEV</sequence>
<keyword evidence="11 15" id="KW-1133">Transmembrane helix</keyword>
<dbReference type="InterPro" id="IPR000719">
    <property type="entry name" value="Prot_kinase_dom"/>
</dbReference>
<reference evidence="18" key="1">
    <citation type="submission" date="2021-03" db="EMBL/GenBank/DDBJ databases">
        <authorList>
            <person name="Li Z."/>
            <person name="Yang C."/>
        </authorList>
    </citation>
    <scope>NUCLEOTIDE SEQUENCE</scope>
    <source>
        <strain evidence="18">Dzin_1.0</strain>
        <tissue evidence="18">Leaf</tissue>
    </source>
</reference>
<dbReference type="CDD" id="cd16461">
    <property type="entry name" value="RING-H2_EL5-like"/>
    <property type="match status" value="1"/>
</dbReference>
<dbReference type="EC" id="2.3.2.27" evidence="4"/>
<evidence type="ECO:0000256" key="9">
    <source>
        <dbReference type="ARBA" id="ARBA00022786"/>
    </source>
</evidence>
<dbReference type="InterPro" id="IPR013083">
    <property type="entry name" value="Znf_RING/FYVE/PHD"/>
</dbReference>
<feature type="domain" description="Protein kinase" evidence="16">
    <location>
        <begin position="1"/>
        <end position="102"/>
    </location>
</feature>
<dbReference type="SMART" id="SM00184">
    <property type="entry name" value="RING"/>
    <property type="match status" value="1"/>
</dbReference>